<dbReference type="Gene3D" id="3.90.1150.10">
    <property type="entry name" value="Aspartate Aminotransferase, domain 1"/>
    <property type="match status" value="1"/>
</dbReference>
<reference evidence="6" key="1">
    <citation type="submission" date="2022-05" db="EMBL/GenBank/DDBJ databases">
        <title>Jatrophihabitans sp. SB3-54 whole genome sequence.</title>
        <authorList>
            <person name="Suh M.K."/>
            <person name="Eom M.K."/>
            <person name="Kim J.S."/>
            <person name="Kim H.S."/>
            <person name="Do H.E."/>
            <person name="Shin Y.K."/>
            <person name="Lee J.-S."/>
        </authorList>
    </citation>
    <scope>NUCLEOTIDE SEQUENCE</scope>
    <source>
        <strain evidence="6">SB3-54</strain>
    </source>
</reference>
<dbReference type="PROSITE" id="PS00105">
    <property type="entry name" value="AA_TRANSFER_CLASS_1"/>
    <property type="match status" value="1"/>
</dbReference>
<dbReference type="PANTHER" id="PTHR42832:SF3">
    <property type="entry name" value="L-GLUTAMINE--4-(METHYLSULFANYL)-2-OXOBUTANOATE AMINOTRANSFERASE"/>
    <property type="match status" value="1"/>
</dbReference>
<keyword evidence="7" id="KW-1185">Reference proteome</keyword>
<proteinExistence type="inferred from homology"/>
<dbReference type="NCBIfam" id="TIGR03539">
    <property type="entry name" value="DapC_actino"/>
    <property type="match status" value="1"/>
</dbReference>
<dbReference type="InterPro" id="IPR004838">
    <property type="entry name" value="NHTrfase_class1_PyrdxlP-BS"/>
</dbReference>
<dbReference type="InterPro" id="IPR019880">
    <property type="entry name" value="OxyQ"/>
</dbReference>
<keyword evidence="2 4" id="KW-0032">Aminotransferase</keyword>
<evidence type="ECO:0000259" key="5">
    <source>
        <dbReference type="Pfam" id="PF00155"/>
    </source>
</evidence>
<dbReference type="SUPFAM" id="SSF53383">
    <property type="entry name" value="PLP-dependent transferases"/>
    <property type="match status" value="1"/>
</dbReference>
<keyword evidence="3 4" id="KW-0808">Transferase</keyword>
<evidence type="ECO:0000256" key="4">
    <source>
        <dbReference type="RuleBase" id="RU000481"/>
    </source>
</evidence>
<dbReference type="Pfam" id="PF00155">
    <property type="entry name" value="Aminotran_1_2"/>
    <property type="match status" value="1"/>
</dbReference>
<dbReference type="RefSeq" id="WP_269442623.1">
    <property type="nucleotide sequence ID" value="NZ_CP097463.1"/>
</dbReference>
<evidence type="ECO:0000256" key="1">
    <source>
        <dbReference type="ARBA" id="ARBA00001933"/>
    </source>
</evidence>
<dbReference type="Proteomes" id="UP001164693">
    <property type="component" value="Chromosome"/>
</dbReference>
<protein>
    <recommendedName>
        <fullName evidence="4">Aminotransferase</fullName>
        <ecNumber evidence="4">2.6.1.-</ecNumber>
    </recommendedName>
</protein>
<dbReference type="PANTHER" id="PTHR42832">
    <property type="entry name" value="AMINO ACID AMINOTRANSFERASE"/>
    <property type="match status" value="1"/>
</dbReference>
<evidence type="ECO:0000313" key="7">
    <source>
        <dbReference type="Proteomes" id="UP001164693"/>
    </source>
</evidence>
<evidence type="ECO:0000256" key="3">
    <source>
        <dbReference type="ARBA" id="ARBA00022679"/>
    </source>
</evidence>
<comment type="cofactor">
    <cofactor evidence="1 4">
        <name>pyridoxal 5'-phosphate</name>
        <dbReference type="ChEBI" id="CHEBI:597326"/>
    </cofactor>
</comment>
<dbReference type="Gene3D" id="3.40.640.10">
    <property type="entry name" value="Type I PLP-dependent aspartate aminotransferase-like (Major domain)"/>
    <property type="match status" value="1"/>
</dbReference>
<dbReference type="EC" id="2.6.1.-" evidence="4"/>
<comment type="similarity">
    <text evidence="4">Belongs to the class-I pyridoxal-phosphate-dependent aminotransferase family.</text>
</comment>
<gene>
    <name evidence="6" type="primary">dapC</name>
    <name evidence="6" type="ORF">M6B22_16345</name>
</gene>
<organism evidence="6 7">
    <name type="scientific">Jatrophihabitans cynanchi</name>
    <dbReference type="NCBI Taxonomy" id="2944128"/>
    <lineage>
        <taxon>Bacteria</taxon>
        <taxon>Bacillati</taxon>
        <taxon>Actinomycetota</taxon>
        <taxon>Actinomycetes</taxon>
        <taxon>Jatrophihabitantales</taxon>
        <taxon>Jatrophihabitantaceae</taxon>
        <taxon>Jatrophihabitans</taxon>
    </lineage>
</organism>
<dbReference type="EMBL" id="CP097463">
    <property type="protein sequence ID" value="WAX56095.1"/>
    <property type="molecule type" value="Genomic_DNA"/>
</dbReference>
<accession>A0ABY7JU62</accession>
<dbReference type="InterPro" id="IPR015422">
    <property type="entry name" value="PyrdxlP-dep_Trfase_small"/>
</dbReference>
<dbReference type="InterPro" id="IPR015421">
    <property type="entry name" value="PyrdxlP-dep_Trfase_major"/>
</dbReference>
<dbReference type="InterPro" id="IPR015424">
    <property type="entry name" value="PyrdxlP-dep_Trfase"/>
</dbReference>
<name>A0ABY7JU62_9ACTN</name>
<evidence type="ECO:0000256" key="2">
    <source>
        <dbReference type="ARBA" id="ARBA00022576"/>
    </source>
</evidence>
<dbReference type="InterPro" id="IPR004839">
    <property type="entry name" value="Aminotransferase_I/II_large"/>
</dbReference>
<dbReference type="CDD" id="cd00609">
    <property type="entry name" value="AAT_like"/>
    <property type="match status" value="1"/>
</dbReference>
<dbReference type="InterPro" id="IPR050881">
    <property type="entry name" value="LL-DAP_aminotransferase"/>
</dbReference>
<dbReference type="GO" id="GO:0009016">
    <property type="term" value="F:succinyldiaminopimelate transaminase activity"/>
    <property type="evidence" value="ECO:0007669"/>
    <property type="project" value="UniProtKB-EC"/>
</dbReference>
<feature type="domain" description="Aminotransferase class I/classII large" evidence="5">
    <location>
        <begin position="29"/>
        <end position="359"/>
    </location>
</feature>
<evidence type="ECO:0000313" key="6">
    <source>
        <dbReference type="EMBL" id="WAX56095.1"/>
    </source>
</evidence>
<sequence length="362" mass="37910">MTAFVPPPYPYDRLAEITAIAAAHDGGAVDLSIGTPCDPAPRAVIAALSDAAAARGYPPSIGTPALRDAAAAWLARRLGATVDPATELAAVVGSKEFVASTPQYLKLRDPSRDTVLYPAISYPTYAMGATLASCRPVAYTALDAIDPADAERALCVWVNSPGNPTGELSDLAAAAAWGRQRGIPVLSDECYAEFTWTGSPTTILRAGTSGVLAVHSLSKRDNFAGARIGFYAGDRELVHYLREVRKHAGLMPPGPVQAAAVIALGDDAHVDAQRERYLRRMTRLRAVLAACGYAAQLPAGAFYLWAPAPGGDAWAAARELAARAGIVVSPGEFYGPASTGWFRVAAVQPDERIELAASRVGA</sequence>